<dbReference type="InterPro" id="IPR001283">
    <property type="entry name" value="CRISP-related"/>
</dbReference>
<feature type="region of interest" description="Disordered" evidence="3">
    <location>
        <begin position="563"/>
        <end position="611"/>
    </location>
</feature>
<reference evidence="7" key="1">
    <citation type="submission" date="2025-08" db="UniProtKB">
        <authorList>
            <consortium name="RefSeq"/>
        </authorList>
    </citation>
    <scope>IDENTIFICATION</scope>
    <source>
        <strain evidence="7">Ishihara</strain>
        <tissue evidence="7">Whole body</tissue>
    </source>
</reference>
<dbReference type="Proteomes" id="UP000301870">
    <property type="component" value="Chromosome 21"/>
</dbReference>
<feature type="compositionally biased region" description="Basic and acidic residues" evidence="3">
    <location>
        <begin position="570"/>
        <end position="594"/>
    </location>
</feature>
<dbReference type="GO" id="GO:0005576">
    <property type="term" value="C:extracellular region"/>
    <property type="evidence" value="ECO:0007669"/>
    <property type="project" value="UniProtKB-SubCell"/>
</dbReference>
<keyword evidence="6" id="KW-1185">Reference proteome</keyword>
<dbReference type="PRINTS" id="PR00837">
    <property type="entry name" value="V5TPXLIKE"/>
</dbReference>
<feature type="region of interest" description="Disordered" evidence="3">
    <location>
        <begin position="914"/>
        <end position="935"/>
    </location>
</feature>
<proteinExistence type="predicted"/>
<keyword evidence="2" id="KW-0964">Secreted</keyword>
<dbReference type="CDD" id="cd05380">
    <property type="entry name" value="CAP_euk"/>
    <property type="match status" value="2"/>
</dbReference>
<name>A0A9J7E7A2_SPOLT</name>
<keyword evidence="4" id="KW-0732">Signal</keyword>
<dbReference type="Gene3D" id="3.40.33.10">
    <property type="entry name" value="CAP"/>
    <property type="match status" value="2"/>
</dbReference>
<feature type="signal peptide" evidence="4">
    <location>
        <begin position="1"/>
        <end position="17"/>
    </location>
</feature>
<dbReference type="PRINTS" id="PR00838">
    <property type="entry name" value="V5ALLERGEN"/>
</dbReference>
<evidence type="ECO:0000313" key="6">
    <source>
        <dbReference type="Proteomes" id="UP000301870"/>
    </source>
</evidence>
<evidence type="ECO:0000256" key="4">
    <source>
        <dbReference type="SAM" id="SignalP"/>
    </source>
</evidence>
<organism evidence="6 7">
    <name type="scientific">Spodoptera litura</name>
    <name type="common">Asian cotton leafworm</name>
    <dbReference type="NCBI Taxonomy" id="69820"/>
    <lineage>
        <taxon>Eukaryota</taxon>
        <taxon>Metazoa</taxon>
        <taxon>Ecdysozoa</taxon>
        <taxon>Arthropoda</taxon>
        <taxon>Hexapoda</taxon>
        <taxon>Insecta</taxon>
        <taxon>Pterygota</taxon>
        <taxon>Neoptera</taxon>
        <taxon>Endopterygota</taxon>
        <taxon>Lepidoptera</taxon>
        <taxon>Glossata</taxon>
        <taxon>Ditrysia</taxon>
        <taxon>Noctuoidea</taxon>
        <taxon>Noctuidae</taxon>
        <taxon>Amphipyrinae</taxon>
        <taxon>Spodoptera</taxon>
    </lineage>
</organism>
<dbReference type="AlphaFoldDB" id="A0A9J7E7A2"/>
<dbReference type="InterPro" id="IPR035940">
    <property type="entry name" value="CAP_sf"/>
</dbReference>
<gene>
    <name evidence="7" type="primary">LOC111355672</name>
</gene>
<dbReference type="InterPro" id="IPR014044">
    <property type="entry name" value="CAP_dom"/>
</dbReference>
<evidence type="ECO:0000256" key="2">
    <source>
        <dbReference type="ARBA" id="ARBA00022525"/>
    </source>
</evidence>
<accession>A0A9J7E7A2</accession>
<evidence type="ECO:0000259" key="5">
    <source>
        <dbReference type="SMART" id="SM00198"/>
    </source>
</evidence>
<dbReference type="PANTHER" id="PTHR10334">
    <property type="entry name" value="CYSTEINE-RICH SECRETORY PROTEIN-RELATED"/>
    <property type="match status" value="1"/>
</dbReference>
<evidence type="ECO:0000313" key="7">
    <source>
        <dbReference type="RefSeq" id="XP_022825466.1"/>
    </source>
</evidence>
<comment type="subcellular location">
    <subcellularLocation>
        <location evidence="1">Secreted</location>
    </subcellularLocation>
</comment>
<dbReference type="OrthoDB" id="737510at2759"/>
<dbReference type="KEGG" id="sliu:111355672"/>
<sequence>MLGVVVVLCGLLALGAPSSVNYCGAKMCGNTNAHTFCQFPEGPSPDCVGYIEAKLEPDEKTRLLDRLNSRRNEAAGGLRSFPPAGNMLTLRWVDELAREAQRWADQCRPPRPLEEHDACRNLYSLTVGQCVASVVGEAPGLRVESMVDIWNIQSMQYKGNVTFYMPPGIGGKYYGDFAQIIWAKSYMVGCGRSRFMTPWQGRLRSVERLVCNIAPFGPQPTRPLWAPAAPTASCPHRSAQSPKWPNLCDYQQKHNDTEQYDPSTTLEDNLLLNTILEIEGNETLGSIDEIYLTKLAIATMTNTYNEWQMDSFTTQTYFNSKQRREVVDIVDVIKFHANDSTVDIVPQVKTTQKSSFVQNTLKNTASATEPLQTETTTEVTKSTQTEHELNWIGGPAISNMEDLANFIAKPENIKLIEELLKKERDFYIHANNEFNETTISNETSIVLLNGTQVSNATGVSQVPIIIDDYENSFTVVDPKIVDDVTALDIHETKMYFNELLNSLKLEDSNRSDNETGSGSSSGSGSGDFEDDDSEKHPDFSNMTEYFYNDPIDPETVRQLQEALEQSEYEMEQKKGKQVKVRRDLRDSSESDSHQKPTTPRGNEVPSNKPKDGNSLFGFFNFVPSMSETPNEYSSTASHAIPSLVIVLALLVVLSCVLALAATNSVNYCGASMCEGNNTHTYCQYPEGPSDKCESYTYGGLTAEEKKRLLDRINGFRLSMAFGKMRSFPPAKNMLKMRWVEELAREAQRWADQCRPPQRVEEYDTCRDLYSVTVGQCVASMVGKTPSRVERLVDIWYIQSVHYKVSVRYYVPPGNSSRYYGDFAQLFWAKSFMVGCGRSRFMAPWKGRVQHVERLVCNVAPRGPQPGHSIWLPGPPATSCPEGSMPSDTSRFLCEFGASDRQIKEQLYLKEHELQPKGRRPKKVRRELPDDEYVPEPMSGVTRPSYNPLVAILKLIPSLADYNLENYPEIRFHKWMHERALRGIASHVTSW</sequence>
<dbReference type="InterPro" id="IPR002413">
    <property type="entry name" value="V5_allergen-like"/>
</dbReference>
<protein>
    <submittedName>
        <fullName evidence="7">Uncharacterized protein LOC111355672</fullName>
    </submittedName>
</protein>
<feature type="domain" description="SCP" evidence="5">
    <location>
        <begin position="58"/>
        <end position="221"/>
    </location>
</feature>
<dbReference type="SUPFAM" id="SSF55797">
    <property type="entry name" value="PR-1-like"/>
    <property type="match status" value="2"/>
</dbReference>
<dbReference type="GeneID" id="111355672"/>
<dbReference type="Pfam" id="PF00188">
    <property type="entry name" value="CAP"/>
    <property type="match status" value="2"/>
</dbReference>
<feature type="chain" id="PRO_5039900915" evidence="4">
    <location>
        <begin position="18"/>
        <end position="990"/>
    </location>
</feature>
<feature type="domain" description="SCP" evidence="5">
    <location>
        <begin position="703"/>
        <end position="866"/>
    </location>
</feature>
<dbReference type="SMART" id="SM00198">
    <property type="entry name" value="SCP"/>
    <property type="match status" value="2"/>
</dbReference>
<dbReference type="RefSeq" id="XP_022825466.1">
    <property type="nucleotide sequence ID" value="XM_022969698.1"/>
</dbReference>
<evidence type="ECO:0000256" key="3">
    <source>
        <dbReference type="SAM" id="MobiDB-lite"/>
    </source>
</evidence>
<feature type="region of interest" description="Disordered" evidence="3">
    <location>
        <begin position="507"/>
        <end position="547"/>
    </location>
</feature>
<evidence type="ECO:0000256" key="1">
    <source>
        <dbReference type="ARBA" id="ARBA00004613"/>
    </source>
</evidence>